<gene>
    <name evidence="2" type="primary">LAE1_7</name>
    <name evidence="2" type="ORF">LSUE1_G000940</name>
</gene>
<feature type="compositionally biased region" description="Polar residues" evidence="1">
    <location>
        <begin position="18"/>
        <end position="40"/>
    </location>
</feature>
<dbReference type="EMBL" id="QGMK01000404">
    <property type="protein sequence ID" value="TVY81903.1"/>
    <property type="molecule type" value="Genomic_DNA"/>
</dbReference>
<evidence type="ECO:0000256" key="1">
    <source>
        <dbReference type="SAM" id="MobiDB-lite"/>
    </source>
</evidence>
<feature type="region of interest" description="Disordered" evidence="1">
    <location>
        <begin position="1"/>
        <end position="68"/>
    </location>
</feature>
<proteinExistence type="predicted"/>
<name>A0A8T9CGJ6_9HELO</name>
<dbReference type="InterPro" id="IPR029063">
    <property type="entry name" value="SAM-dependent_MTases_sf"/>
</dbReference>
<comment type="caution">
    <text evidence="2">The sequence shown here is derived from an EMBL/GenBank/DDBJ whole genome shotgun (WGS) entry which is preliminary data.</text>
</comment>
<dbReference type="SUPFAM" id="SSF53335">
    <property type="entry name" value="S-adenosyl-L-methionine-dependent methyltransferases"/>
    <property type="match status" value="1"/>
</dbReference>
<organism evidence="2 3">
    <name type="scientific">Lachnellula suecica</name>
    <dbReference type="NCBI Taxonomy" id="602035"/>
    <lineage>
        <taxon>Eukaryota</taxon>
        <taxon>Fungi</taxon>
        <taxon>Dikarya</taxon>
        <taxon>Ascomycota</taxon>
        <taxon>Pezizomycotina</taxon>
        <taxon>Leotiomycetes</taxon>
        <taxon>Helotiales</taxon>
        <taxon>Lachnaceae</taxon>
        <taxon>Lachnellula</taxon>
    </lineage>
</organism>
<dbReference type="PANTHER" id="PTHR43591">
    <property type="entry name" value="METHYLTRANSFERASE"/>
    <property type="match status" value="1"/>
</dbReference>
<dbReference type="Proteomes" id="UP000469558">
    <property type="component" value="Unassembled WGS sequence"/>
</dbReference>
<dbReference type="AlphaFoldDB" id="A0A8T9CGJ6"/>
<accession>A0A8T9CGJ6</accession>
<keyword evidence="3" id="KW-1185">Reference proteome</keyword>
<dbReference type="Pfam" id="PF13489">
    <property type="entry name" value="Methyltransf_23"/>
    <property type="match status" value="1"/>
</dbReference>
<dbReference type="PANTHER" id="PTHR43591:SF24">
    <property type="entry name" value="2-METHOXY-6-POLYPRENYL-1,4-BENZOQUINOL METHYLASE, MITOCHONDRIAL"/>
    <property type="match status" value="1"/>
</dbReference>
<dbReference type="CDD" id="cd02440">
    <property type="entry name" value="AdoMet_MTases"/>
    <property type="match status" value="1"/>
</dbReference>
<feature type="compositionally biased region" description="Polar residues" evidence="1">
    <location>
        <begin position="49"/>
        <end position="59"/>
    </location>
</feature>
<reference evidence="2 3" key="1">
    <citation type="submission" date="2018-05" db="EMBL/GenBank/DDBJ databases">
        <title>Genome sequencing and assembly of the regulated plant pathogen Lachnellula willkommii and related sister species for the development of diagnostic species identification markers.</title>
        <authorList>
            <person name="Giroux E."/>
            <person name="Bilodeau G."/>
        </authorList>
    </citation>
    <scope>NUCLEOTIDE SEQUENCE [LARGE SCALE GENOMIC DNA]</scope>
    <source>
        <strain evidence="2 3">CBS 268.59</strain>
    </source>
</reference>
<protein>
    <submittedName>
        <fullName evidence="2">Secondary metabolism regulator</fullName>
    </submittedName>
</protein>
<feature type="compositionally biased region" description="Basic and acidic residues" evidence="1">
    <location>
        <begin position="1"/>
        <end position="13"/>
    </location>
</feature>
<evidence type="ECO:0000313" key="3">
    <source>
        <dbReference type="Proteomes" id="UP000469558"/>
    </source>
</evidence>
<dbReference type="GO" id="GO:0008168">
    <property type="term" value="F:methyltransferase activity"/>
    <property type="evidence" value="ECO:0007669"/>
    <property type="project" value="TreeGrafter"/>
</dbReference>
<sequence>MTDLPEKDERQAKADSPIHTSGELSQAQPKPHAQNVSPSPDRQVEGQAEPQSHSQSVSPIQALADDQPNDEIEADDNEALERDSAFGDNESIASSRTSLTSGITRYRQENGRRYHAYRDGKYLFPNDEKEQDRLDLFHHVFNLLFGGKLFHAPVDNPQRVLDVGTGTGIWAIDFADQHPSSHVVGCDLSPIQPGWIPPNLEFEVDDIEDTWRHKPFNFIHMRMLGGAIKDWEALIAQAYDNLEPGGWLESVEFEVWVDCQNDGEVEMPKMIQQWQSLLTEAGERIGRTFIVAVHMKNWMEKAGFVDIREDVIKVPNSPWAKDPRWKEIGAYQQHNMLEAASAYGQAHFTRVLGWSPDEFLVLSAEVRKELKNLKYHLFSNLHIVYGQKPE</sequence>
<evidence type="ECO:0000313" key="2">
    <source>
        <dbReference type="EMBL" id="TVY81903.1"/>
    </source>
</evidence>
<dbReference type="Gene3D" id="3.40.50.150">
    <property type="entry name" value="Vaccinia Virus protein VP39"/>
    <property type="match status" value="1"/>
</dbReference>
<dbReference type="OrthoDB" id="2013972at2759"/>